<keyword evidence="8" id="KW-0732">Signal</keyword>
<dbReference type="InterPro" id="IPR007112">
    <property type="entry name" value="Expansin/allergen_DPBB_dom"/>
</dbReference>
<dbReference type="EMBL" id="JAGKQH010000003">
    <property type="protein sequence ID" value="KAG6604386.1"/>
    <property type="molecule type" value="Genomic_DNA"/>
</dbReference>
<gene>
    <name evidence="11" type="primary">EXPA32</name>
    <name evidence="11" type="ORF">SDJN03_04995</name>
</gene>
<keyword evidence="7" id="KW-0961">Cell wall biogenesis/degradation</keyword>
<dbReference type="PROSITE" id="PS50843">
    <property type="entry name" value="EXPANSIN_CBD"/>
    <property type="match status" value="1"/>
</dbReference>
<sequence length="448" mass="47748">MTKPSFPSTCLLASLLSLLLLIIAHAHAAASMGHRPYAKAHRELGARLVKKHNRPPFKPGPWKRARATFYEGGPGTFGRACGYSDVEKEGYGLQTAALSMALFNNGQKCGACFELKCMDNPDCKPGQPSLVVTGTNHCPPNYNAANDNGGWCNPPLEHFDIAKPVFANLADYKAGVIPITYRRVPCQKQGGIRFTITGNPYFNEVMVWNVGGAGDITAVQVKGHRKLKWTAMSRLWGQKWTTNAMMVGESLTFRVRASDGRFSTAWHVAPANWQFGVVYSVDFAVTNNCQFPIWPGALTGIGTPLSTTGFELLPGSTSTVTTSPPWSGRFWARTLCSIDASGKLNCGTADCGSGQVACNGAGAIPPASLVEFTIAPTGGVDYFDISLVDGFNLPVSVTPMGGTSECQAVVCAGNVNAICPPELAIREQDGAVIACKSAYQIPRATVSS</sequence>
<dbReference type="GO" id="GO:0009664">
    <property type="term" value="P:plant-type cell wall organization"/>
    <property type="evidence" value="ECO:0007669"/>
    <property type="project" value="InterPro"/>
</dbReference>
<keyword evidence="5" id="KW-0964">Secreted</keyword>
<protein>
    <submittedName>
        <fullName evidence="11">Expansin-A32</fullName>
    </submittedName>
</protein>
<dbReference type="InterPro" id="IPR002963">
    <property type="entry name" value="Expansin"/>
</dbReference>
<accession>A0AAV6P1B2</accession>
<dbReference type="InterPro" id="IPR001938">
    <property type="entry name" value="Thaumatin"/>
</dbReference>
<feature type="signal peptide" evidence="8">
    <location>
        <begin position="1"/>
        <end position="28"/>
    </location>
</feature>
<comment type="caution">
    <text evidence="11">The sequence shown here is derived from an EMBL/GenBank/DDBJ whole genome shotgun (WGS) entry which is preliminary data.</text>
</comment>
<dbReference type="AlphaFoldDB" id="A0AAV6P1B2"/>
<dbReference type="PROSITE" id="PS51367">
    <property type="entry name" value="THAUMATIN_2"/>
    <property type="match status" value="1"/>
</dbReference>
<dbReference type="InterPro" id="IPR007117">
    <property type="entry name" value="Expansin_CBD"/>
</dbReference>
<evidence type="ECO:0000256" key="5">
    <source>
        <dbReference type="ARBA" id="ARBA00022525"/>
    </source>
</evidence>
<name>A0AAV6P1B2_9ROSI</name>
<dbReference type="Pfam" id="PF01357">
    <property type="entry name" value="Expansin_C"/>
    <property type="match status" value="1"/>
</dbReference>
<keyword evidence="12" id="KW-1185">Reference proteome</keyword>
<reference evidence="11 12" key="1">
    <citation type="journal article" date="2021" name="Hortic Res">
        <title>The domestication of Cucurbita argyrosperma as revealed by the genome of its wild relative.</title>
        <authorList>
            <person name="Barrera-Redondo J."/>
            <person name="Sanchez-de la Vega G."/>
            <person name="Aguirre-Liguori J.A."/>
            <person name="Castellanos-Morales G."/>
            <person name="Gutierrez-Guerrero Y.T."/>
            <person name="Aguirre-Dugua X."/>
            <person name="Aguirre-Planter E."/>
            <person name="Tenaillon M.I."/>
            <person name="Lira-Saade R."/>
            <person name="Eguiarte L.E."/>
        </authorList>
    </citation>
    <scope>NUCLEOTIDE SEQUENCE [LARGE SCALE GENOMIC DNA]</scope>
    <source>
        <strain evidence="11">JBR-2021</strain>
    </source>
</reference>
<feature type="domain" description="Expansin-like CBD" evidence="10">
    <location>
        <begin position="201"/>
        <end position="281"/>
    </location>
</feature>
<dbReference type="PROSITE" id="PS50842">
    <property type="entry name" value="EXPANSIN_EG45"/>
    <property type="match status" value="1"/>
</dbReference>
<evidence type="ECO:0000259" key="9">
    <source>
        <dbReference type="PROSITE" id="PS50842"/>
    </source>
</evidence>
<feature type="chain" id="PRO_5043910729" evidence="8">
    <location>
        <begin position="29"/>
        <end position="448"/>
    </location>
</feature>
<evidence type="ECO:0000256" key="6">
    <source>
        <dbReference type="ARBA" id="ARBA00023136"/>
    </source>
</evidence>
<evidence type="ECO:0000256" key="2">
    <source>
        <dbReference type="ARBA" id="ARBA00004191"/>
    </source>
</evidence>
<evidence type="ECO:0000256" key="8">
    <source>
        <dbReference type="SAM" id="SignalP"/>
    </source>
</evidence>
<evidence type="ECO:0000256" key="3">
    <source>
        <dbReference type="ARBA" id="ARBA00005392"/>
    </source>
</evidence>
<evidence type="ECO:0000256" key="1">
    <source>
        <dbReference type="ARBA" id="ARBA00004170"/>
    </source>
</evidence>
<dbReference type="SMART" id="SM00837">
    <property type="entry name" value="DPBB_1"/>
    <property type="match status" value="1"/>
</dbReference>
<organism evidence="11 12">
    <name type="scientific">Cucurbita argyrosperma subsp. sororia</name>
    <dbReference type="NCBI Taxonomy" id="37648"/>
    <lineage>
        <taxon>Eukaryota</taxon>
        <taxon>Viridiplantae</taxon>
        <taxon>Streptophyta</taxon>
        <taxon>Embryophyta</taxon>
        <taxon>Tracheophyta</taxon>
        <taxon>Spermatophyta</taxon>
        <taxon>Magnoliopsida</taxon>
        <taxon>eudicotyledons</taxon>
        <taxon>Gunneridae</taxon>
        <taxon>Pentapetalae</taxon>
        <taxon>rosids</taxon>
        <taxon>fabids</taxon>
        <taxon>Cucurbitales</taxon>
        <taxon>Cucurbitaceae</taxon>
        <taxon>Cucurbiteae</taxon>
        <taxon>Cucurbita</taxon>
    </lineage>
</organism>
<dbReference type="GO" id="GO:0016020">
    <property type="term" value="C:membrane"/>
    <property type="evidence" value="ECO:0007669"/>
    <property type="project" value="UniProtKB-SubCell"/>
</dbReference>
<dbReference type="GO" id="GO:0009653">
    <property type="term" value="P:anatomical structure morphogenesis"/>
    <property type="evidence" value="ECO:0007669"/>
    <property type="project" value="UniProtKB-ARBA"/>
</dbReference>
<evidence type="ECO:0000259" key="10">
    <source>
        <dbReference type="PROSITE" id="PS50843"/>
    </source>
</evidence>
<comment type="subcellular location">
    <subcellularLocation>
        <location evidence="1">Membrane</location>
        <topology evidence="1">Peripheral membrane protein</topology>
    </subcellularLocation>
    <subcellularLocation>
        <location evidence="2">Secreted</location>
        <location evidence="2">Cell wall</location>
    </subcellularLocation>
</comment>
<dbReference type="SMART" id="SM00205">
    <property type="entry name" value="THN"/>
    <property type="match status" value="1"/>
</dbReference>
<dbReference type="PANTHER" id="PTHR31867">
    <property type="entry name" value="EXPANSIN-A15"/>
    <property type="match status" value="1"/>
</dbReference>
<comment type="similarity">
    <text evidence="3">Belongs to the expansin family. Expansin A subfamily.</text>
</comment>
<evidence type="ECO:0000313" key="11">
    <source>
        <dbReference type="EMBL" id="KAG6604386.1"/>
    </source>
</evidence>
<feature type="domain" description="Expansin-like EG45" evidence="9">
    <location>
        <begin position="78"/>
        <end position="191"/>
    </location>
</feature>
<dbReference type="Proteomes" id="UP000685013">
    <property type="component" value="Chromosome 3"/>
</dbReference>
<keyword evidence="6" id="KW-0472">Membrane</keyword>
<dbReference type="CDD" id="cd22274">
    <property type="entry name" value="DPBB_EXPA_N"/>
    <property type="match status" value="1"/>
</dbReference>
<evidence type="ECO:0000313" key="12">
    <source>
        <dbReference type="Proteomes" id="UP000685013"/>
    </source>
</evidence>
<dbReference type="Pfam" id="PF03330">
    <property type="entry name" value="DPBB_1"/>
    <property type="match status" value="1"/>
</dbReference>
<evidence type="ECO:0000256" key="4">
    <source>
        <dbReference type="ARBA" id="ARBA00022512"/>
    </source>
</evidence>
<dbReference type="Pfam" id="PF00314">
    <property type="entry name" value="Thaumatin"/>
    <property type="match status" value="1"/>
</dbReference>
<dbReference type="InterPro" id="IPR009009">
    <property type="entry name" value="RlpA-like_DPBB"/>
</dbReference>
<keyword evidence="4" id="KW-0134">Cell wall</keyword>
<feature type="non-terminal residue" evidence="11">
    <location>
        <position position="1"/>
    </location>
</feature>
<evidence type="ECO:0000256" key="7">
    <source>
        <dbReference type="ARBA" id="ARBA00023316"/>
    </source>
</evidence>
<proteinExistence type="inferred from homology"/>